<organism evidence="1 2">
    <name type="scientific">Speluncibacter jeojiensis</name>
    <dbReference type="NCBI Taxonomy" id="2710754"/>
    <lineage>
        <taxon>Bacteria</taxon>
        <taxon>Bacillati</taxon>
        <taxon>Actinomycetota</taxon>
        <taxon>Actinomycetes</taxon>
        <taxon>Mycobacteriales</taxon>
        <taxon>Speluncibacteraceae</taxon>
        <taxon>Speluncibacter</taxon>
    </lineage>
</organism>
<name>A0A9X4RJ66_9ACTN</name>
<protein>
    <submittedName>
        <fullName evidence="1">Uncharacterized protein</fullName>
    </submittedName>
</protein>
<evidence type="ECO:0000313" key="2">
    <source>
        <dbReference type="Proteomes" id="UP001152755"/>
    </source>
</evidence>
<evidence type="ECO:0000313" key="1">
    <source>
        <dbReference type="EMBL" id="MDG3016836.1"/>
    </source>
</evidence>
<proteinExistence type="predicted"/>
<comment type="caution">
    <text evidence="1">The sequence shown here is derived from an EMBL/GenBank/DDBJ whole genome shotgun (WGS) entry which is preliminary data.</text>
</comment>
<dbReference type="AlphaFoldDB" id="A0A9X4RJ66"/>
<gene>
    <name evidence="1" type="ORF">NVS88_19980</name>
</gene>
<accession>A0A9X4RJ66</accession>
<sequence length="56" mass="5966">MSDGPQAAGEDGSGVPNGFIIANGKNFAAWPWSTGSLRRKLARFDMENHTTVGTRS</sequence>
<keyword evidence="2" id="KW-1185">Reference proteome</keyword>
<reference evidence="1" key="1">
    <citation type="submission" date="2022-08" db="EMBL/GenBank/DDBJ databases">
        <title>Genome analysis of Corynebacteriales strain.</title>
        <authorList>
            <person name="Lee S.D."/>
        </authorList>
    </citation>
    <scope>NUCLEOTIDE SEQUENCE</scope>
    <source>
        <strain evidence="1">D3-21</strain>
    </source>
</reference>
<dbReference type="Proteomes" id="UP001152755">
    <property type="component" value="Unassembled WGS sequence"/>
</dbReference>
<dbReference type="EMBL" id="JANRHA010000018">
    <property type="protein sequence ID" value="MDG3016836.1"/>
    <property type="molecule type" value="Genomic_DNA"/>
</dbReference>